<dbReference type="PANTHER" id="PTHR33204:SF29">
    <property type="entry name" value="TRANSCRIPTIONAL REGULATOR"/>
    <property type="match status" value="1"/>
</dbReference>
<protein>
    <submittedName>
        <fullName evidence="5">HxlR family transcriptional regulator</fullName>
    </submittedName>
</protein>
<evidence type="ECO:0000259" key="4">
    <source>
        <dbReference type="PROSITE" id="PS51118"/>
    </source>
</evidence>
<keyword evidence="3" id="KW-0804">Transcription</keyword>
<dbReference type="EMBL" id="PVTH01000001">
    <property type="protein sequence ID" value="PRY55497.1"/>
    <property type="molecule type" value="Genomic_DNA"/>
</dbReference>
<dbReference type="RefSeq" id="WP_106290958.1">
    <property type="nucleotide sequence ID" value="NZ_PVTH01000001.1"/>
</dbReference>
<evidence type="ECO:0000256" key="2">
    <source>
        <dbReference type="ARBA" id="ARBA00023125"/>
    </source>
</evidence>
<proteinExistence type="predicted"/>
<keyword evidence="1" id="KW-0805">Transcription regulation</keyword>
<dbReference type="InterPro" id="IPR002577">
    <property type="entry name" value="HTH_HxlR"/>
</dbReference>
<keyword evidence="2" id="KW-0238">DNA-binding</keyword>
<sequence length="120" mass="13743">MATKKPYLSCLDSVKPVRDALDVINGKWKLPIIISVGVGNERFTDIQDSIPGISPKAMAKELKELEQHKLIQRIITNDYPVKITYKWTPYADTLTPIIEALKNWGLNHKQEIFQKEKSHT</sequence>
<dbReference type="AlphaFoldDB" id="A0A2T0UCF5"/>
<dbReference type="OrthoDB" id="769662at2"/>
<feature type="domain" description="HTH hxlR-type" evidence="4">
    <location>
        <begin position="15"/>
        <end position="113"/>
    </location>
</feature>
<keyword evidence="6" id="KW-1185">Reference proteome</keyword>
<reference evidence="5 6" key="1">
    <citation type="submission" date="2018-03" db="EMBL/GenBank/DDBJ databases">
        <title>Genomic Encyclopedia of Type Strains, Phase III (KMG-III): the genomes of soil and plant-associated and newly described type strains.</title>
        <authorList>
            <person name="Whitman W."/>
        </authorList>
    </citation>
    <scope>NUCLEOTIDE SEQUENCE [LARGE SCALE GENOMIC DNA]</scope>
    <source>
        <strain evidence="5 6">CGMCC 1.9313</strain>
    </source>
</reference>
<comment type="caution">
    <text evidence="5">The sequence shown here is derived from an EMBL/GenBank/DDBJ whole genome shotgun (WGS) entry which is preliminary data.</text>
</comment>
<dbReference type="PANTHER" id="PTHR33204">
    <property type="entry name" value="TRANSCRIPTIONAL REGULATOR, MARR FAMILY"/>
    <property type="match status" value="1"/>
</dbReference>
<name>A0A2T0UCF5_9SPHI</name>
<accession>A0A2T0UCF5</accession>
<dbReference type="GO" id="GO:0003677">
    <property type="term" value="F:DNA binding"/>
    <property type="evidence" value="ECO:0007669"/>
    <property type="project" value="UniProtKB-KW"/>
</dbReference>
<evidence type="ECO:0000313" key="6">
    <source>
        <dbReference type="Proteomes" id="UP000238034"/>
    </source>
</evidence>
<dbReference type="Proteomes" id="UP000238034">
    <property type="component" value="Unassembled WGS sequence"/>
</dbReference>
<dbReference type="SUPFAM" id="SSF46785">
    <property type="entry name" value="Winged helix' DNA-binding domain"/>
    <property type="match status" value="1"/>
</dbReference>
<evidence type="ECO:0000313" key="5">
    <source>
        <dbReference type="EMBL" id="PRY55497.1"/>
    </source>
</evidence>
<gene>
    <name evidence="5" type="ORF">B0I27_101469</name>
</gene>
<evidence type="ECO:0000256" key="3">
    <source>
        <dbReference type="ARBA" id="ARBA00023163"/>
    </source>
</evidence>
<evidence type="ECO:0000256" key="1">
    <source>
        <dbReference type="ARBA" id="ARBA00023015"/>
    </source>
</evidence>
<dbReference type="InterPro" id="IPR036390">
    <property type="entry name" value="WH_DNA-bd_sf"/>
</dbReference>
<dbReference type="Pfam" id="PF01638">
    <property type="entry name" value="HxlR"/>
    <property type="match status" value="1"/>
</dbReference>
<dbReference type="PROSITE" id="PS51118">
    <property type="entry name" value="HTH_HXLR"/>
    <property type="match status" value="1"/>
</dbReference>
<dbReference type="InterPro" id="IPR036388">
    <property type="entry name" value="WH-like_DNA-bd_sf"/>
</dbReference>
<organism evidence="5 6">
    <name type="scientific">Arcticibacter pallidicorallinus</name>
    <dbReference type="NCBI Taxonomy" id="1259464"/>
    <lineage>
        <taxon>Bacteria</taxon>
        <taxon>Pseudomonadati</taxon>
        <taxon>Bacteroidota</taxon>
        <taxon>Sphingobacteriia</taxon>
        <taxon>Sphingobacteriales</taxon>
        <taxon>Sphingobacteriaceae</taxon>
        <taxon>Arcticibacter</taxon>
    </lineage>
</organism>
<dbReference type="Gene3D" id="1.10.10.10">
    <property type="entry name" value="Winged helix-like DNA-binding domain superfamily/Winged helix DNA-binding domain"/>
    <property type="match status" value="1"/>
</dbReference>